<sequence length="438" mass="48049">MKKLAMLMILLIVGYMVGIWTFLLFPQTLILGGLKALALYIIVSAVLAVVPYYSLEATKRSRYFFFEYLIKVSRTPGIGISFLMFILIGASLILYYSSVGLTSIFGKSDILHVTLVVVLSLLLSSLILFRAKERSIVLMGWFSVLFLIFTIVSYYQIRSFALMTAEKSIPVKFALDTLIGNVKSTVLPITFPLIIKVLILSFLGLGLGFGFYMVLGTFLPEEVDPKVLIIVGYILQLLIGILSTYIVIYSLAVSFPGTAVLYGHATINEALGYIGKIAGALLEAKSPQAKTVLYLLMVSIYLAGMTTFIPLIETAGHIISESMQSSRNRSISIALTGVFIVSLILSSDYLRTLFLSMFFSFIGIMVAIETVPLILSGKILFKGAKICSGIAGIIAFFTGVGMMVRIFQLGIWQKLGVIAGIIMLLPIFLNKMLLKTKA</sequence>
<gene>
    <name evidence="2" type="ORF">EYH13_02390</name>
</gene>
<protein>
    <submittedName>
        <fullName evidence="2">Uncharacterized protein</fullName>
    </submittedName>
</protein>
<dbReference type="InterPro" id="IPR000175">
    <property type="entry name" value="Na/ntran_symport"/>
</dbReference>
<feature type="transmembrane region" description="Helical" evidence="1">
    <location>
        <begin position="331"/>
        <end position="347"/>
    </location>
</feature>
<comment type="caution">
    <text evidence="2">The sequence shown here is derived from an EMBL/GenBank/DDBJ whole genome shotgun (WGS) entry which is preliminary data.</text>
</comment>
<keyword evidence="1" id="KW-1133">Transmembrane helix</keyword>
<keyword evidence="1" id="KW-0812">Transmembrane</keyword>
<feature type="transmembrane region" description="Helical" evidence="1">
    <location>
        <begin position="7"/>
        <end position="25"/>
    </location>
</feature>
<dbReference type="AlphaFoldDB" id="A0A832ZAF9"/>
<feature type="transmembrane region" description="Helical" evidence="1">
    <location>
        <begin position="292"/>
        <end position="311"/>
    </location>
</feature>
<feature type="transmembrane region" description="Helical" evidence="1">
    <location>
        <begin position="110"/>
        <end position="129"/>
    </location>
</feature>
<feature type="transmembrane region" description="Helical" evidence="1">
    <location>
        <begin position="37"/>
        <end position="55"/>
    </location>
</feature>
<accession>A0A832ZAF9</accession>
<dbReference type="NCBIfam" id="NF037979">
    <property type="entry name" value="Na_transp"/>
    <property type="match status" value="1"/>
</dbReference>
<keyword evidence="1" id="KW-0472">Membrane</keyword>
<name>A0A832ZAF9_9EURY</name>
<feature type="transmembrane region" description="Helical" evidence="1">
    <location>
        <begin position="353"/>
        <end position="374"/>
    </location>
</feature>
<feature type="transmembrane region" description="Helical" evidence="1">
    <location>
        <begin position="227"/>
        <end position="252"/>
    </location>
</feature>
<dbReference type="EMBL" id="DQUG01000099">
    <property type="protein sequence ID" value="HIP75002.1"/>
    <property type="molecule type" value="Genomic_DNA"/>
</dbReference>
<feature type="transmembrane region" description="Helical" evidence="1">
    <location>
        <begin position="386"/>
        <end position="405"/>
    </location>
</feature>
<feature type="transmembrane region" description="Helical" evidence="1">
    <location>
        <begin position="193"/>
        <end position="215"/>
    </location>
</feature>
<feature type="transmembrane region" description="Helical" evidence="1">
    <location>
        <begin position="411"/>
        <end position="429"/>
    </location>
</feature>
<feature type="transmembrane region" description="Helical" evidence="1">
    <location>
        <begin position="76"/>
        <end position="98"/>
    </location>
</feature>
<proteinExistence type="predicted"/>
<organism evidence="2 3">
    <name type="scientific">Thermococcus paralvinellae</name>
    <dbReference type="NCBI Taxonomy" id="582419"/>
    <lineage>
        <taxon>Archaea</taxon>
        <taxon>Methanobacteriati</taxon>
        <taxon>Methanobacteriota</taxon>
        <taxon>Thermococci</taxon>
        <taxon>Thermococcales</taxon>
        <taxon>Thermococcaceae</taxon>
        <taxon>Thermococcus</taxon>
    </lineage>
</organism>
<evidence type="ECO:0000313" key="2">
    <source>
        <dbReference type="EMBL" id="HIP75002.1"/>
    </source>
</evidence>
<dbReference type="GO" id="GO:0016020">
    <property type="term" value="C:membrane"/>
    <property type="evidence" value="ECO:0007669"/>
    <property type="project" value="InterPro"/>
</dbReference>
<dbReference type="Proteomes" id="UP000649326">
    <property type="component" value="Unassembled WGS sequence"/>
</dbReference>
<feature type="transmembrane region" description="Helical" evidence="1">
    <location>
        <begin position="136"/>
        <end position="157"/>
    </location>
</feature>
<reference evidence="2" key="1">
    <citation type="journal article" date="2020" name="ISME J.">
        <title>Gammaproteobacteria mediating utilization of methyl-, sulfur- and petroleum organic compounds in deep ocean hydrothermal plumes.</title>
        <authorList>
            <person name="Zhou Z."/>
            <person name="Liu Y."/>
            <person name="Pan J."/>
            <person name="Cron B.R."/>
            <person name="Toner B.M."/>
            <person name="Anantharaman K."/>
            <person name="Breier J.A."/>
            <person name="Dick G.J."/>
            <person name="Li M."/>
        </authorList>
    </citation>
    <scope>NUCLEOTIDE SEQUENCE</scope>
    <source>
        <strain evidence="2">SZUA-1451</strain>
    </source>
</reference>
<evidence type="ECO:0000313" key="3">
    <source>
        <dbReference type="Proteomes" id="UP000649326"/>
    </source>
</evidence>
<evidence type="ECO:0000256" key="1">
    <source>
        <dbReference type="SAM" id="Phobius"/>
    </source>
</evidence>
<dbReference type="PROSITE" id="PS50267">
    <property type="entry name" value="NA_NEUROTRAN_SYMP_3"/>
    <property type="match status" value="1"/>
</dbReference>